<dbReference type="PANTHER" id="PTHR13847">
    <property type="entry name" value="SARCOSINE DEHYDROGENASE-RELATED"/>
    <property type="match status" value="1"/>
</dbReference>
<evidence type="ECO:0000259" key="2">
    <source>
        <dbReference type="Pfam" id="PF01266"/>
    </source>
</evidence>
<evidence type="ECO:0000313" key="3">
    <source>
        <dbReference type="EMBL" id="MFC3124451.1"/>
    </source>
</evidence>
<protein>
    <submittedName>
        <fullName evidence="3">NAD(P)/FAD-dependent oxidoreductase</fullName>
        <ecNumber evidence="3">1.-.-.-</ecNumber>
    </submittedName>
</protein>
<organism evidence="3 4">
    <name type="scientific">Teichococcus globiformis</name>
    <dbReference type="NCBI Taxonomy" id="2307229"/>
    <lineage>
        <taxon>Bacteria</taxon>
        <taxon>Pseudomonadati</taxon>
        <taxon>Pseudomonadota</taxon>
        <taxon>Alphaproteobacteria</taxon>
        <taxon>Acetobacterales</taxon>
        <taxon>Roseomonadaceae</taxon>
        <taxon>Roseomonas</taxon>
    </lineage>
</organism>
<dbReference type="InterPro" id="IPR006076">
    <property type="entry name" value="FAD-dep_OxRdtase"/>
</dbReference>
<dbReference type="Proteomes" id="UP001595593">
    <property type="component" value="Unassembled WGS sequence"/>
</dbReference>
<proteinExistence type="predicted"/>
<keyword evidence="1 3" id="KW-0560">Oxidoreductase</keyword>
<comment type="caution">
    <text evidence="3">The sequence shown here is derived from an EMBL/GenBank/DDBJ whole genome shotgun (WGS) entry which is preliminary data.</text>
</comment>
<keyword evidence="4" id="KW-1185">Reference proteome</keyword>
<name>A0ABV7G1A2_9PROT</name>
<reference evidence="4" key="1">
    <citation type="journal article" date="2019" name="Int. J. Syst. Evol. Microbiol.">
        <title>The Global Catalogue of Microorganisms (GCM) 10K type strain sequencing project: providing services to taxonomists for standard genome sequencing and annotation.</title>
        <authorList>
            <consortium name="The Broad Institute Genomics Platform"/>
            <consortium name="The Broad Institute Genome Sequencing Center for Infectious Disease"/>
            <person name="Wu L."/>
            <person name="Ma J."/>
        </authorList>
    </citation>
    <scope>NUCLEOTIDE SEQUENCE [LARGE SCALE GENOMIC DNA]</scope>
    <source>
        <strain evidence="4">KCTC 52094</strain>
    </source>
</reference>
<accession>A0ABV7G1A2</accession>
<feature type="domain" description="FAD dependent oxidoreductase" evidence="2">
    <location>
        <begin position="9"/>
        <end position="398"/>
    </location>
</feature>
<dbReference type="Gene3D" id="3.50.50.60">
    <property type="entry name" value="FAD/NAD(P)-binding domain"/>
    <property type="match status" value="2"/>
</dbReference>
<sequence length="416" mass="45201">MPADAHPGIVVVGGGVAGLSAALNLLRMGQLVTLIDPLPSPGGASFGNAGLLSADTVVPIALPGMLRKVPGWLNDPLGPLSIRPAYMPRATPWLMKWVRSGRMERVREIAKAMRALHVNAFHDWKELLGDTAYRDLVRQSGQVQMWDSSTETATGRIERNLRKEHGIHSEELGADDLRQMFPGLAREVVRGVFIPGNGHTVSPPRLLRTLAEMFRAEGGIVLPERVLKLIPEDGGGWLVFTNVGNHRAEKIVLAGGAWSGQLLEPLGVRVPLETERGYHAMLPAPSISLRLPILQKSRNFGMTPMEEGIRVAGTVEFAGLEAVPDERRAKVLHEQARRLFPDLRTEEPKLWMGHRPSTPDSLPVLGPAPGHRGLFLCFGHSHFGMTGGPPSGKLVAQLVVGRPTTIDPTPYSAARF</sequence>
<dbReference type="SUPFAM" id="SSF51905">
    <property type="entry name" value="FAD/NAD(P)-binding domain"/>
    <property type="match status" value="1"/>
</dbReference>
<dbReference type="InterPro" id="IPR036188">
    <property type="entry name" value="FAD/NAD-bd_sf"/>
</dbReference>
<dbReference type="GO" id="GO:0016491">
    <property type="term" value="F:oxidoreductase activity"/>
    <property type="evidence" value="ECO:0007669"/>
    <property type="project" value="UniProtKB-KW"/>
</dbReference>
<evidence type="ECO:0000313" key="4">
    <source>
        <dbReference type="Proteomes" id="UP001595593"/>
    </source>
</evidence>
<dbReference type="EC" id="1.-.-.-" evidence="3"/>
<dbReference type="PANTHER" id="PTHR13847:SF289">
    <property type="entry name" value="GLYCINE OXIDASE"/>
    <property type="match status" value="1"/>
</dbReference>
<dbReference type="EMBL" id="JBHRTN010000006">
    <property type="protein sequence ID" value="MFC3124451.1"/>
    <property type="molecule type" value="Genomic_DNA"/>
</dbReference>
<gene>
    <name evidence="3" type="ORF">ACFOD4_05200</name>
</gene>
<evidence type="ECO:0000256" key="1">
    <source>
        <dbReference type="ARBA" id="ARBA00023002"/>
    </source>
</evidence>
<dbReference type="SUPFAM" id="SSF54373">
    <property type="entry name" value="FAD-linked reductases, C-terminal domain"/>
    <property type="match status" value="1"/>
</dbReference>
<dbReference type="Pfam" id="PF01266">
    <property type="entry name" value="DAO"/>
    <property type="match status" value="1"/>
</dbReference>
<dbReference type="Gene3D" id="3.30.9.10">
    <property type="entry name" value="D-Amino Acid Oxidase, subunit A, domain 2"/>
    <property type="match status" value="1"/>
</dbReference>
<dbReference type="RefSeq" id="WP_379594869.1">
    <property type="nucleotide sequence ID" value="NZ_JBHRTN010000006.1"/>
</dbReference>